<dbReference type="Gene3D" id="3.90.10.10">
    <property type="entry name" value="Cytochrome C3"/>
    <property type="match status" value="1"/>
</dbReference>
<feature type="transmembrane region" description="Helical" evidence="1">
    <location>
        <begin position="7"/>
        <end position="26"/>
    </location>
</feature>
<evidence type="ECO:0000259" key="2">
    <source>
        <dbReference type="Pfam" id="PF13435"/>
    </source>
</evidence>
<dbReference type="RefSeq" id="WP_068487149.1">
    <property type="nucleotide sequence ID" value="NZ_CP018760.1"/>
</dbReference>
<dbReference type="InterPro" id="IPR023155">
    <property type="entry name" value="Cyt_c-552/4"/>
</dbReference>
<proteinExistence type="predicted"/>
<name>A0A1B7YXK2_9FLAO</name>
<dbReference type="KEGG" id="mart:BTR34_05255"/>
<dbReference type="Proteomes" id="UP000092164">
    <property type="component" value="Unassembled WGS sequence"/>
</dbReference>
<dbReference type="InterPro" id="IPR036280">
    <property type="entry name" value="Multihaem_cyt_sf"/>
</dbReference>
<gene>
    <name evidence="3" type="ORF">A9200_11485</name>
</gene>
<dbReference type="EMBL" id="LZFP01000052">
    <property type="protein sequence ID" value="OBR35188.1"/>
    <property type="molecule type" value="Genomic_DNA"/>
</dbReference>
<feature type="domain" description="Cytochrome c-552/4" evidence="2">
    <location>
        <begin position="105"/>
        <end position="139"/>
    </location>
</feature>
<dbReference type="SUPFAM" id="SSF48695">
    <property type="entry name" value="Multiheme cytochromes"/>
    <property type="match status" value="1"/>
</dbReference>
<organism evidence="3 4">
    <name type="scientific">Maribacter hydrothermalis</name>
    <dbReference type="NCBI Taxonomy" id="1836467"/>
    <lineage>
        <taxon>Bacteria</taxon>
        <taxon>Pseudomonadati</taxon>
        <taxon>Bacteroidota</taxon>
        <taxon>Flavobacteriia</taxon>
        <taxon>Flavobacteriales</taxon>
        <taxon>Flavobacteriaceae</taxon>
        <taxon>Maribacter</taxon>
    </lineage>
</organism>
<keyword evidence="4" id="KW-1185">Reference proteome</keyword>
<evidence type="ECO:0000313" key="4">
    <source>
        <dbReference type="Proteomes" id="UP000092164"/>
    </source>
</evidence>
<dbReference type="AlphaFoldDB" id="A0A1B7YXK2"/>
<dbReference type="OrthoDB" id="269685at2"/>
<dbReference type="Pfam" id="PF13435">
    <property type="entry name" value="Cytochrome_C554"/>
    <property type="match status" value="1"/>
</dbReference>
<dbReference type="STRING" id="1836467.BTR34_05255"/>
<evidence type="ECO:0000256" key="1">
    <source>
        <dbReference type="SAM" id="Phobius"/>
    </source>
</evidence>
<keyword evidence="1" id="KW-0472">Membrane</keyword>
<comment type="caution">
    <text evidence="3">The sequence shown here is derived from an EMBL/GenBank/DDBJ whole genome shotgun (WGS) entry which is preliminary data.</text>
</comment>
<evidence type="ECO:0000313" key="3">
    <source>
        <dbReference type="EMBL" id="OBR35188.1"/>
    </source>
</evidence>
<reference evidence="4" key="1">
    <citation type="submission" date="2016-06" db="EMBL/GenBank/DDBJ databases">
        <authorList>
            <person name="Zhan P."/>
        </authorList>
    </citation>
    <scope>NUCLEOTIDE SEQUENCE [LARGE SCALE GENOMIC DNA]</scope>
    <source>
        <strain evidence="4">T28</strain>
    </source>
</reference>
<keyword evidence="1" id="KW-0812">Transmembrane</keyword>
<accession>A0A1B7YXK2</accession>
<protein>
    <submittedName>
        <fullName evidence="3">Cytochrome C</fullName>
    </submittedName>
</protein>
<keyword evidence="1" id="KW-1133">Transmembrane helix</keyword>
<sequence>MRKRLGIISFFVIIFIAFIVVWNYSYQQGQEEAYIPLIETPTGNFIPSEKGVFNRFDSSGMDYLNMPVDENHQRSLETYYDNRAYVGAPPSIPHPVKEERSFGGNTCIQCHQNGGFVAKFNAYAPVTPHPEMVNCRQCHVTKNTTNTFTDVVSAASQSTGFVKVAAPKVGKGANNAMPGSPPMMPHTLQMRENCISCHAGPSAPKEIRVSHPERINCRQCHLPITPAQSTVDASTFLRQFDELNEK</sequence>